<evidence type="ECO:0000259" key="4">
    <source>
        <dbReference type="Pfam" id="PF06011"/>
    </source>
</evidence>
<evidence type="ECO:0000313" key="6">
    <source>
        <dbReference type="Proteomes" id="UP001497383"/>
    </source>
</evidence>
<accession>A0ABP0ZVP4</accession>
<dbReference type="Proteomes" id="UP001497383">
    <property type="component" value="Chromosome 7"/>
</dbReference>
<feature type="transmembrane region" description="Helical" evidence="2">
    <location>
        <begin position="381"/>
        <end position="402"/>
    </location>
</feature>
<keyword evidence="6" id="KW-1185">Reference proteome</keyword>
<feature type="transmembrane region" description="Helical" evidence="2">
    <location>
        <begin position="300"/>
        <end position="320"/>
    </location>
</feature>
<dbReference type="InterPro" id="IPR010308">
    <property type="entry name" value="TRP_C"/>
</dbReference>
<feature type="transmembrane region" description="Helical" evidence="2">
    <location>
        <begin position="716"/>
        <end position="741"/>
    </location>
</feature>
<evidence type="ECO:0000256" key="2">
    <source>
        <dbReference type="SAM" id="Phobius"/>
    </source>
</evidence>
<dbReference type="PANTHER" id="PTHR31145">
    <property type="entry name" value="INTEGRAL MEMBRANE PROTEIN (AFU_ORTHOLOGUE AFUA_7G01610)"/>
    <property type="match status" value="1"/>
</dbReference>
<dbReference type="RefSeq" id="XP_066832583.1">
    <property type="nucleotide sequence ID" value="XM_066976000.1"/>
</dbReference>
<feature type="transmembrane region" description="Helical" evidence="2">
    <location>
        <begin position="443"/>
        <end position="463"/>
    </location>
</feature>
<organism evidence="5 6">
    <name type="scientific">Lodderomyces beijingensis</name>
    <dbReference type="NCBI Taxonomy" id="1775926"/>
    <lineage>
        <taxon>Eukaryota</taxon>
        <taxon>Fungi</taxon>
        <taxon>Dikarya</taxon>
        <taxon>Ascomycota</taxon>
        <taxon>Saccharomycotina</taxon>
        <taxon>Pichiomycetes</taxon>
        <taxon>Debaryomycetaceae</taxon>
        <taxon>Candida/Lodderomyces clade</taxon>
        <taxon>Lodderomyces</taxon>
    </lineage>
</organism>
<feature type="compositionally biased region" description="Low complexity" evidence="1">
    <location>
        <begin position="949"/>
        <end position="958"/>
    </location>
</feature>
<feature type="transmembrane region" description="Helical" evidence="2">
    <location>
        <begin position="241"/>
        <end position="263"/>
    </location>
</feature>
<feature type="transmembrane region" description="Helical" evidence="2">
    <location>
        <begin position="352"/>
        <end position="369"/>
    </location>
</feature>
<name>A0ABP0ZVP4_9ASCO</name>
<proteinExistence type="predicted"/>
<gene>
    <name evidence="5" type="ORF">LODBEIA_P56450</name>
</gene>
<dbReference type="PANTHER" id="PTHR31145:SF6">
    <property type="entry name" value="INTEGRAL MEMBRANE PROTEIN (AFU_ORTHOLOGUE AFUA_7G01610)"/>
    <property type="match status" value="1"/>
</dbReference>
<feature type="transmembrane region" description="Helical" evidence="2">
    <location>
        <begin position="630"/>
        <end position="648"/>
    </location>
</feature>
<feature type="domain" description="TRP C-terminal" evidence="4">
    <location>
        <begin position="376"/>
        <end position="754"/>
    </location>
</feature>
<keyword evidence="3" id="KW-0732">Signal</keyword>
<feature type="transmembrane region" description="Helical" evidence="2">
    <location>
        <begin position="564"/>
        <end position="585"/>
    </location>
</feature>
<sequence length="1006" mass="115486">MLLLLLVNLCIFTTTLVQATFVNSQYCDISPELLIFRPFITDAALDEVNKKLKFFINTQVMSSDFQQNQNRSVIIDDVNPQTNRYTTFHVDIDFMGKNFISEDLRFCQMISVKNTELFRNSPRFDNTNTSVSAASTNKKFDLDDSAWDSSQSLLTQEDSNYTAIGQTNTTIQNFFTNARGELVTCPLYYNDSIMIYYEADISAHFHRLGSYQVKFSVVSNDETPFVIGCSNSYVTPFQPDIINNIISIGVLVVMVVAAAIDIFNVTYSSYQESSNPYLFRASTICNDELLKQVDAGVPGYIMYLQYALFLGGLQLMYPGFLQPMIGQIKWCALLGFDFIKHPYYYESYRQDNVYVTLSGGGLTGLSIYGGESPLINSWPNFMVVLLVLCVILIVTRQLFIAAKLVTDKFWKKWFNRSLNKYEASFEFFSRKNLYLVVGQVCEMWFFIYGMPFLVLTSFLFLAASDVNGNHRKFASFEALENGAFSFTTCYQDLMIPQSVFTFGVSNAPPLQPIYYRKPDHVNFHDLDKRHVAPATDATDGYASMSIDTASLASGKTEYMHIPNIFIILGSLLYALWIFLPLYFIFHYLIHITKKLKVETSRNVSKLYTNLRTILFWSYLYNAYKPQRVNYVIVDIAVLFAQSMVIGLLQSHGQVQVYCLLVISITETLARFFCKPFFVKIRPWSTKFIFPIGKLLTTALCLVYISSWEISETVKTYVAYTQLATHLVVSIIFIIQMNFWLIKTVISIYRNRKVKLPNVEQISRVNTFDEFEKQFEYRPIVLCRPNPTHATLCKDDWYCASVTDVYSTGVEDEFLFRGNNTYVNDDDDHGVHSASDLDSNYSFIQQQKESNLRKLKNDYKVREADQIYEKYFTDDQIDPEVKELWESRKLANNSFNDINSDPGGGGGGGVGAINEFTMRFRNVLHRKPKETGFQVSRPKQLVVKTLAEVQQHQQQQQHHQQQEHHQQHTPNGNIVDGVEYEESNCGIIRDRSTSMSQESTVDKIITE</sequence>
<keyword evidence="2" id="KW-1133">Transmembrane helix</keyword>
<keyword evidence="2" id="KW-0472">Membrane</keyword>
<feature type="signal peptide" evidence="3">
    <location>
        <begin position="1"/>
        <end position="19"/>
    </location>
</feature>
<feature type="transmembrane region" description="Helical" evidence="2">
    <location>
        <begin position="654"/>
        <end position="673"/>
    </location>
</feature>
<dbReference type="GeneID" id="92210841"/>
<evidence type="ECO:0000256" key="3">
    <source>
        <dbReference type="SAM" id="SignalP"/>
    </source>
</evidence>
<evidence type="ECO:0000256" key="1">
    <source>
        <dbReference type="SAM" id="MobiDB-lite"/>
    </source>
</evidence>
<reference evidence="5 6" key="1">
    <citation type="submission" date="2024-03" db="EMBL/GenBank/DDBJ databases">
        <authorList>
            <person name="Brejova B."/>
        </authorList>
    </citation>
    <scope>NUCLEOTIDE SEQUENCE [LARGE SCALE GENOMIC DNA]</scope>
    <source>
        <strain evidence="5 6">CBS 14171</strain>
    </source>
</reference>
<dbReference type="InterPro" id="IPR040241">
    <property type="entry name" value="TRP_Flc/Pkd2-like"/>
</dbReference>
<feature type="transmembrane region" description="Helical" evidence="2">
    <location>
        <begin position="685"/>
        <end position="704"/>
    </location>
</feature>
<feature type="region of interest" description="Disordered" evidence="1">
    <location>
        <begin position="946"/>
        <end position="1006"/>
    </location>
</feature>
<dbReference type="Pfam" id="PF06011">
    <property type="entry name" value="TRP"/>
    <property type="match status" value="1"/>
</dbReference>
<dbReference type="EMBL" id="OZ022411">
    <property type="protein sequence ID" value="CAK9441777.1"/>
    <property type="molecule type" value="Genomic_DNA"/>
</dbReference>
<evidence type="ECO:0000313" key="5">
    <source>
        <dbReference type="EMBL" id="CAK9441777.1"/>
    </source>
</evidence>
<protein>
    <recommendedName>
        <fullName evidence="4">TRP C-terminal domain-containing protein</fullName>
    </recommendedName>
</protein>
<feature type="chain" id="PRO_5046654952" description="TRP C-terminal domain-containing protein" evidence="3">
    <location>
        <begin position="20"/>
        <end position="1006"/>
    </location>
</feature>
<keyword evidence="2" id="KW-0812">Transmembrane</keyword>